<proteinExistence type="predicted"/>
<feature type="chain" id="PRO_5020440107" evidence="1">
    <location>
        <begin position="23"/>
        <end position="235"/>
    </location>
</feature>
<dbReference type="InterPro" id="IPR046071">
    <property type="entry name" value="DUF6030"/>
</dbReference>
<evidence type="ECO:0000313" key="3">
    <source>
        <dbReference type="Proteomes" id="UP000289708"/>
    </source>
</evidence>
<name>A0A4Q0M5Z4_9HYPH</name>
<dbReference type="Proteomes" id="UP000289708">
    <property type="component" value="Unassembled WGS sequence"/>
</dbReference>
<organism evidence="2 3">
    <name type="scientific">Hansschlegelia zhihuaiae</name>
    <dbReference type="NCBI Taxonomy" id="405005"/>
    <lineage>
        <taxon>Bacteria</taxon>
        <taxon>Pseudomonadati</taxon>
        <taxon>Pseudomonadota</taxon>
        <taxon>Alphaproteobacteria</taxon>
        <taxon>Hyphomicrobiales</taxon>
        <taxon>Methylopilaceae</taxon>
        <taxon>Hansschlegelia</taxon>
    </lineage>
</organism>
<dbReference type="Pfam" id="PF19495">
    <property type="entry name" value="DUF6030"/>
    <property type="match status" value="1"/>
</dbReference>
<dbReference type="EMBL" id="RYFI01000026">
    <property type="protein sequence ID" value="RXF68458.1"/>
    <property type="molecule type" value="Genomic_DNA"/>
</dbReference>
<evidence type="ECO:0000256" key="1">
    <source>
        <dbReference type="SAM" id="SignalP"/>
    </source>
</evidence>
<keyword evidence="3" id="KW-1185">Reference proteome</keyword>
<dbReference type="RefSeq" id="WP_128779211.1">
    <property type="nucleotide sequence ID" value="NZ_RYFI01000026.1"/>
</dbReference>
<accession>A0A4Q0M5Z4</accession>
<reference evidence="2 3" key="1">
    <citation type="submission" date="2018-12" db="EMBL/GenBank/DDBJ databases">
        <title>bacterium Hansschlegelia zhihuaiae S113.</title>
        <authorList>
            <person name="He J."/>
        </authorList>
    </citation>
    <scope>NUCLEOTIDE SEQUENCE [LARGE SCALE GENOMIC DNA]</scope>
    <source>
        <strain evidence="2 3">S 113</strain>
    </source>
</reference>
<feature type="signal peptide" evidence="1">
    <location>
        <begin position="1"/>
        <end position="22"/>
    </location>
</feature>
<dbReference type="OrthoDB" id="8282592at2"/>
<keyword evidence="1" id="KW-0732">Signal</keyword>
<gene>
    <name evidence="2" type="ORF">EK403_19915</name>
</gene>
<evidence type="ECO:0000313" key="2">
    <source>
        <dbReference type="EMBL" id="RXF68458.1"/>
    </source>
</evidence>
<protein>
    <submittedName>
        <fullName evidence="2">Uncharacterized protein</fullName>
    </submittedName>
</protein>
<sequence>MTLACAAAAAVLIAAAVAVHLAKPAWLFGAPAPPPKPQARPADPLGALPPGLVARLVWPLPDAPSPFMRITRVRPKAFCDSLAAAGLRNAAFQMGEAPLKGWTCVTDLIKPVEGDEQSVSSLFVATRGLESDRIDNVRMKLNLIDPGTAPVVKAIARDVLRQICRSLGWEPPAAVVEAIDGPKEGRVLERGVSYDLKREFGPAERFNLIIVFPRSLGQGGEDRFVADPRRSAVAR</sequence>
<comment type="caution">
    <text evidence="2">The sequence shown here is derived from an EMBL/GenBank/DDBJ whole genome shotgun (WGS) entry which is preliminary data.</text>
</comment>
<dbReference type="AlphaFoldDB" id="A0A4Q0M5Z4"/>